<keyword evidence="3 5" id="KW-1133">Transmembrane helix</keyword>
<dbReference type="InterPro" id="IPR051784">
    <property type="entry name" value="Nod_factor_ABC_transporter"/>
</dbReference>
<evidence type="ECO:0000259" key="6">
    <source>
        <dbReference type="Pfam" id="PF12698"/>
    </source>
</evidence>
<dbReference type="STRING" id="1423763.FC46_GL001721"/>
<dbReference type="PANTHER" id="PTHR43229:SF6">
    <property type="entry name" value="ABC-TYPE MULTIDRUG TRANSPORT SYSTEM, PERMEASE COMPONENT"/>
    <property type="match status" value="1"/>
</dbReference>
<feature type="transmembrane region" description="Helical" evidence="5">
    <location>
        <begin position="46"/>
        <end position="65"/>
    </location>
</feature>
<organism evidence="7 8">
    <name type="scientific">Lactobacillus kalixensis DSM 16043</name>
    <dbReference type="NCBI Taxonomy" id="1423763"/>
    <lineage>
        <taxon>Bacteria</taxon>
        <taxon>Bacillati</taxon>
        <taxon>Bacillota</taxon>
        <taxon>Bacilli</taxon>
        <taxon>Lactobacillales</taxon>
        <taxon>Lactobacillaceae</taxon>
        <taxon>Lactobacillus</taxon>
    </lineage>
</organism>
<proteinExistence type="predicted"/>
<feature type="transmembrane region" description="Helical" evidence="5">
    <location>
        <begin position="20"/>
        <end position="40"/>
    </location>
</feature>
<evidence type="ECO:0000313" key="8">
    <source>
        <dbReference type="Proteomes" id="UP000051036"/>
    </source>
</evidence>
<dbReference type="Proteomes" id="UP000051036">
    <property type="component" value="Unassembled WGS sequence"/>
</dbReference>
<feature type="domain" description="ABC-2 type transporter transmembrane" evidence="6">
    <location>
        <begin position="53"/>
        <end position="238"/>
    </location>
</feature>
<keyword evidence="4 5" id="KW-0472">Membrane</keyword>
<sequence>MTSFKAEFWRQFYLYKRYLFNYVSDFFLLVLMFMAIFWGGSLVGGGVLGTSLNALVVGYVLWSLIQNTISQMGMTVMNQAKNGILEQQYLMPISSKRLFLNKSIVNIIVSLVQAVLILLVIMIFTNHWIKIPVVLAVPFLLALVVTVGLGYLIVSLILRFKRIGSTLVIFQYIYLGVLLVNFENYSGLTKIFSLFLPICPMVSWMRLAINNHSYSMPFYLAGSVFNAALWLIIGILVFNLTDKYVKRNGTLSLY</sequence>
<evidence type="ECO:0000256" key="1">
    <source>
        <dbReference type="ARBA" id="ARBA00004141"/>
    </source>
</evidence>
<reference evidence="7 8" key="1">
    <citation type="journal article" date="2015" name="Genome Announc.">
        <title>Expanding the biotechnology potential of lactobacilli through comparative genomics of 213 strains and associated genera.</title>
        <authorList>
            <person name="Sun Z."/>
            <person name="Harris H.M."/>
            <person name="McCann A."/>
            <person name="Guo C."/>
            <person name="Argimon S."/>
            <person name="Zhang W."/>
            <person name="Yang X."/>
            <person name="Jeffery I.B."/>
            <person name="Cooney J.C."/>
            <person name="Kagawa T.F."/>
            <person name="Liu W."/>
            <person name="Song Y."/>
            <person name="Salvetti E."/>
            <person name="Wrobel A."/>
            <person name="Rasinkangas P."/>
            <person name="Parkhill J."/>
            <person name="Rea M.C."/>
            <person name="O'Sullivan O."/>
            <person name="Ritari J."/>
            <person name="Douillard F.P."/>
            <person name="Paul Ross R."/>
            <person name="Yang R."/>
            <person name="Briner A.E."/>
            <person name="Felis G.E."/>
            <person name="de Vos W.M."/>
            <person name="Barrangou R."/>
            <person name="Klaenhammer T.R."/>
            <person name="Caufield P.W."/>
            <person name="Cui Y."/>
            <person name="Zhang H."/>
            <person name="O'Toole P.W."/>
        </authorList>
    </citation>
    <scope>NUCLEOTIDE SEQUENCE [LARGE SCALE GENOMIC DNA]</scope>
    <source>
        <strain evidence="7 8">DSM 16043</strain>
    </source>
</reference>
<evidence type="ECO:0000256" key="5">
    <source>
        <dbReference type="SAM" id="Phobius"/>
    </source>
</evidence>
<dbReference type="AlphaFoldDB" id="A0A0R1U339"/>
<comment type="caution">
    <text evidence="7">The sequence shown here is derived from an EMBL/GenBank/DDBJ whole genome shotgun (WGS) entry which is preliminary data.</text>
</comment>
<keyword evidence="2 5" id="KW-0812">Transmembrane</keyword>
<dbReference type="PANTHER" id="PTHR43229">
    <property type="entry name" value="NODULATION PROTEIN J"/>
    <property type="match status" value="1"/>
</dbReference>
<feature type="transmembrane region" description="Helical" evidence="5">
    <location>
        <begin position="131"/>
        <end position="154"/>
    </location>
</feature>
<dbReference type="RefSeq" id="WP_057800171.1">
    <property type="nucleotide sequence ID" value="NZ_AZFM01000061.1"/>
</dbReference>
<gene>
    <name evidence="7" type="ORF">FC46_GL001721</name>
</gene>
<feature type="transmembrane region" description="Helical" evidence="5">
    <location>
        <begin position="216"/>
        <end position="238"/>
    </location>
</feature>
<accession>A0A0R1U339</accession>
<dbReference type="InterPro" id="IPR013525">
    <property type="entry name" value="ABC2_TM"/>
</dbReference>
<dbReference type="GO" id="GO:0016020">
    <property type="term" value="C:membrane"/>
    <property type="evidence" value="ECO:0007669"/>
    <property type="project" value="UniProtKB-SubCell"/>
</dbReference>
<evidence type="ECO:0000256" key="4">
    <source>
        <dbReference type="ARBA" id="ARBA00023136"/>
    </source>
</evidence>
<comment type="subcellular location">
    <subcellularLocation>
        <location evidence="1">Membrane</location>
        <topology evidence="1">Multi-pass membrane protein</topology>
    </subcellularLocation>
</comment>
<dbReference type="EMBL" id="AZFM01000061">
    <property type="protein sequence ID" value="KRL87712.1"/>
    <property type="molecule type" value="Genomic_DNA"/>
</dbReference>
<dbReference type="PATRIC" id="fig|1423763.3.peg.1749"/>
<dbReference type="Pfam" id="PF12698">
    <property type="entry name" value="ABC2_membrane_3"/>
    <property type="match status" value="1"/>
</dbReference>
<feature type="transmembrane region" description="Helical" evidence="5">
    <location>
        <begin position="166"/>
        <end position="185"/>
    </location>
</feature>
<evidence type="ECO:0000256" key="3">
    <source>
        <dbReference type="ARBA" id="ARBA00022989"/>
    </source>
</evidence>
<evidence type="ECO:0000256" key="2">
    <source>
        <dbReference type="ARBA" id="ARBA00022692"/>
    </source>
</evidence>
<dbReference type="GO" id="GO:0140359">
    <property type="term" value="F:ABC-type transporter activity"/>
    <property type="evidence" value="ECO:0007669"/>
    <property type="project" value="InterPro"/>
</dbReference>
<evidence type="ECO:0000313" key="7">
    <source>
        <dbReference type="EMBL" id="KRL87712.1"/>
    </source>
</evidence>
<protein>
    <submittedName>
        <fullName evidence="7">Abc family polysaccharide polyol phosphate export system, permease protein</fullName>
    </submittedName>
</protein>
<name>A0A0R1U339_9LACO</name>
<keyword evidence="8" id="KW-1185">Reference proteome</keyword>
<dbReference type="OrthoDB" id="2325584at2"/>
<feature type="transmembrane region" description="Helical" evidence="5">
    <location>
        <begin position="104"/>
        <end position="125"/>
    </location>
</feature>